<evidence type="ECO:0000313" key="2">
    <source>
        <dbReference type="EMBL" id="MBU2713472.1"/>
    </source>
</evidence>
<keyword evidence="1" id="KW-0472">Membrane</keyword>
<sequence>MNYETLDTIADAYIPALAIILFCTLIFITFKNGKQIEAVKKVSLYFICLIITSFGLMFIDNTLSIWPSINLDYSTHTAVSFTFVLSLNQIFVKRWQLIILSFILYLVLMVYQQYHSIADILTTLIPIGLMATIFYRVLFLAKKKKEN</sequence>
<gene>
    <name evidence="2" type="ORF">KCG35_20645</name>
</gene>
<name>A0ABS5ZKF7_9GAMM</name>
<evidence type="ECO:0000256" key="1">
    <source>
        <dbReference type="SAM" id="Phobius"/>
    </source>
</evidence>
<protein>
    <recommendedName>
        <fullName evidence="4">Phosphatase PAP2 family protein</fullName>
    </recommendedName>
</protein>
<comment type="caution">
    <text evidence="2">The sequence shown here is derived from an EMBL/GenBank/DDBJ whole genome shotgun (WGS) entry which is preliminary data.</text>
</comment>
<organism evidence="2 3">
    <name type="scientific">Zooshikella harenae</name>
    <dbReference type="NCBI Taxonomy" id="2827238"/>
    <lineage>
        <taxon>Bacteria</taxon>
        <taxon>Pseudomonadati</taxon>
        <taxon>Pseudomonadota</taxon>
        <taxon>Gammaproteobacteria</taxon>
        <taxon>Oceanospirillales</taxon>
        <taxon>Zooshikellaceae</taxon>
        <taxon>Zooshikella</taxon>
    </lineage>
</organism>
<proteinExistence type="predicted"/>
<feature type="transmembrane region" description="Helical" evidence="1">
    <location>
        <begin position="42"/>
        <end position="59"/>
    </location>
</feature>
<keyword evidence="1" id="KW-0812">Transmembrane</keyword>
<feature type="transmembrane region" description="Helical" evidence="1">
    <location>
        <begin position="12"/>
        <end position="30"/>
    </location>
</feature>
<accession>A0ABS5ZKF7</accession>
<evidence type="ECO:0008006" key="4">
    <source>
        <dbReference type="Google" id="ProtNLM"/>
    </source>
</evidence>
<evidence type="ECO:0000313" key="3">
    <source>
        <dbReference type="Proteomes" id="UP000690515"/>
    </source>
</evidence>
<keyword evidence="1" id="KW-1133">Transmembrane helix</keyword>
<dbReference type="EMBL" id="JAGSOY010000082">
    <property type="protein sequence ID" value="MBU2713472.1"/>
    <property type="molecule type" value="Genomic_DNA"/>
</dbReference>
<dbReference type="RefSeq" id="WP_215821757.1">
    <property type="nucleotide sequence ID" value="NZ_JAGSOY010000082.1"/>
</dbReference>
<reference evidence="2 3" key="1">
    <citation type="submission" date="2021-04" db="EMBL/GenBank/DDBJ databases">
        <authorList>
            <person name="Pira H."/>
            <person name="Risdian C."/>
            <person name="Wink J."/>
        </authorList>
    </citation>
    <scope>NUCLEOTIDE SEQUENCE [LARGE SCALE GENOMIC DNA]</scope>
    <source>
        <strain evidence="2 3">WH53</strain>
    </source>
</reference>
<keyword evidence="3" id="KW-1185">Reference proteome</keyword>
<dbReference type="Proteomes" id="UP000690515">
    <property type="component" value="Unassembled WGS sequence"/>
</dbReference>
<feature type="transmembrane region" description="Helical" evidence="1">
    <location>
        <begin position="97"/>
        <end position="114"/>
    </location>
</feature>
<feature type="transmembrane region" description="Helical" evidence="1">
    <location>
        <begin position="120"/>
        <end position="141"/>
    </location>
</feature>
<feature type="transmembrane region" description="Helical" evidence="1">
    <location>
        <begin position="65"/>
        <end position="85"/>
    </location>
</feature>